<organism evidence="5">
    <name type="scientific">Gracilaria caudata</name>
    <dbReference type="NCBI Taxonomy" id="2572395"/>
    <lineage>
        <taxon>Eukaryota</taxon>
        <taxon>Rhodophyta</taxon>
        <taxon>Florideophyceae</taxon>
        <taxon>Rhodymeniophycidae</taxon>
        <taxon>Gracilariales</taxon>
        <taxon>Gracilariaceae</taxon>
        <taxon>Gracilaria</taxon>
    </lineage>
</organism>
<evidence type="ECO:0000313" key="5">
    <source>
        <dbReference type="EMBL" id="AXI96194.1"/>
    </source>
</evidence>
<reference evidence="5" key="1">
    <citation type="journal article" date="2018" name="J. Phycol.">
        <title>Organellar genomics: a useful tool to study evolutionary relationships and molecular evolution in Gracilariaceae (Rhodophyta).</title>
        <authorList>
            <person name="Iha C."/>
            <person name="Grassa C.J."/>
            <person name="de M Lyra G."/>
            <person name="Davis C.C."/>
            <person name="Verbruggen H."/>
            <person name="Oliveira M.C."/>
        </authorList>
    </citation>
    <scope>NUCLEOTIDE SEQUENCE</scope>
</reference>
<dbReference type="GO" id="GO:1990904">
    <property type="term" value="C:ribonucleoprotein complex"/>
    <property type="evidence" value="ECO:0007669"/>
    <property type="project" value="UniProtKB-KW"/>
</dbReference>
<name>A0A345U6V8_9FLOR</name>
<keyword evidence="5" id="KW-0934">Plastid</keyword>
<proteinExistence type="inferred from homology"/>
<protein>
    <submittedName>
        <fullName evidence="5">Ribosomal protein S1</fullName>
    </submittedName>
</protein>
<dbReference type="SUPFAM" id="SSF50249">
    <property type="entry name" value="Nucleic acid-binding proteins"/>
    <property type="match status" value="2"/>
</dbReference>
<dbReference type="GeneID" id="37622869"/>
<dbReference type="SMART" id="SM00316">
    <property type="entry name" value="S1"/>
    <property type="match status" value="3"/>
</dbReference>
<gene>
    <name evidence="5" type="primary">rps1</name>
</gene>
<keyword evidence="5" id="KW-0150">Chloroplast</keyword>
<dbReference type="PANTHER" id="PTHR10724">
    <property type="entry name" value="30S RIBOSOMAL PROTEIN S1"/>
    <property type="match status" value="1"/>
</dbReference>
<dbReference type="AlphaFoldDB" id="A0A345U6V8"/>
<keyword evidence="3" id="KW-0687">Ribonucleoprotein</keyword>
<comment type="similarity">
    <text evidence="1">Belongs to the bacterial ribosomal protein bS1 family.</text>
</comment>
<dbReference type="RefSeq" id="YP_009510521.1">
    <property type="nucleotide sequence ID" value="NC_039139.1"/>
</dbReference>
<dbReference type="InterPro" id="IPR050437">
    <property type="entry name" value="Ribos_protein_bS1-like"/>
</dbReference>
<dbReference type="Gene3D" id="2.40.50.140">
    <property type="entry name" value="Nucleic acid-binding proteins"/>
    <property type="match status" value="2"/>
</dbReference>
<dbReference type="GO" id="GO:0006412">
    <property type="term" value="P:translation"/>
    <property type="evidence" value="ECO:0007669"/>
    <property type="project" value="TreeGrafter"/>
</dbReference>
<evidence type="ECO:0000256" key="1">
    <source>
        <dbReference type="ARBA" id="ARBA00006767"/>
    </source>
</evidence>
<dbReference type="GO" id="GO:0003735">
    <property type="term" value="F:structural constituent of ribosome"/>
    <property type="evidence" value="ECO:0007669"/>
    <property type="project" value="TreeGrafter"/>
</dbReference>
<accession>A0A345U6V8</accession>
<dbReference type="InterPro" id="IPR003029">
    <property type="entry name" value="S1_domain"/>
</dbReference>
<feature type="domain" description="S1 motif" evidence="4">
    <location>
        <begin position="194"/>
        <end position="262"/>
    </location>
</feature>
<evidence type="ECO:0000259" key="4">
    <source>
        <dbReference type="PROSITE" id="PS50126"/>
    </source>
</evidence>
<dbReference type="PROSITE" id="PS50126">
    <property type="entry name" value="S1"/>
    <property type="match status" value="2"/>
</dbReference>
<dbReference type="PANTHER" id="PTHR10724:SF7">
    <property type="entry name" value="SMALL RIBOSOMAL SUBUNIT PROTEIN BS1C"/>
    <property type="match status" value="1"/>
</dbReference>
<dbReference type="GO" id="GO:0005840">
    <property type="term" value="C:ribosome"/>
    <property type="evidence" value="ECO:0007669"/>
    <property type="project" value="UniProtKB-KW"/>
</dbReference>
<evidence type="ECO:0000256" key="3">
    <source>
        <dbReference type="ARBA" id="ARBA00023274"/>
    </source>
</evidence>
<geneLocation type="chloroplast" evidence="5"/>
<dbReference type="Pfam" id="PF00575">
    <property type="entry name" value="S1"/>
    <property type="match status" value="2"/>
</dbReference>
<keyword evidence="2 5" id="KW-0689">Ribosomal protein</keyword>
<feature type="domain" description="S1 motif" evidence="4">
    <location>
        <begin position="28"/>
        <end position="98"/>
    </location>
</feature>
<dbReference type="GO" id="GO:0003729">
    <property type="term" value="F:mRNA binding"/>
    <property type="evidence" value="ECO:0007669"/>
    <property type="project" value="TreeGrafter"/>
</dbReference>
<dbReference type="EMBL" id="MH396009">
    <property type="protein sequence ID" value="AXI96194.1"/>
    <property type="molecule type" value="Genomic_DNA"/>
</dbReference>
<dbReference type="InterPro" id="IPR012340">
    <property type="entry name" value="NA-bd_OB-fold"/>
</dbReference>
<sequence>MQKIGSIGFSEKDFGAILIQYNYNLHAGDIIAGIIFHQESKGFLVDVGVSIAGYLPLDEILLSSDNSVYDFTYLINNTREFFILAYNKERKHLLLSIKRLDYIRSWKRIKQLESEDIILDVPILSINKGGILTVLEGLQSFIPRSHLITFTNYEFMLKYLLPCKLLLVDEKNNKIILSHKLALLDLYSNLLKVGVLVYGQITQIKQYGIFINIYGIPALLHISEIGSKYIENIHHIFQIGNKIKVKIIHIDMKQARLSVSRKNIN</sequence>
<evidence type="ECO:0000256" key="2">
    <source>
        <dbReference type="ARBA" id="ARBA00022980"/>
    </source>
</evidence>